<dbReference type="AlphaFoldDB" id="A0A379B5J8"/>
<dbReference type="SMART" id="SM01252">
    <property type="entry name" value="KilA-N"/>
    <property type="match status" value="1"/>
</dbReference>
<evidence type="ECO:0000259" key="1">
    <source>
        <dbReference type="PROSITE" id="PS51301"/>
    </source>
</evidence>
<dbReference type="OrthoDB" id="5298460at2"/>
<accession>A0A379B5J8</accession>
<feature type="domain" description="KilA-N" evidence="1">
    <location>
        <begin position="1"/>
        <end position="104"/>
    </location>
</feature>
<gene>
    <name evidence="2" type="primary">kilA_2</name>
    <name evidence="2" type="ORF">NCTC10699_00943</name>
</gene>
<evidence type="ECO:0000313" key="3">
    <source>
        <dbReference type="Proteomes" id="UP000254280"/>
    </source>
</evidence>
<sequence length="205" mass="23813">MSNLTILKTSIRKFNDLYSLNDLHSASGGEEKHRPTFFIRLDTTKDLITEIESENSDVQICTSTKSFRTGQNKGTWACEELVLAYAMWISPKFHLIVLRAFLNMHKQQCLPQQLALPEPEPTMTVELKVSEWRKLVSVWLQFTRFEESVRYLIRALGLERFGSTHTENSVVFNQTLCYQNLKDTADIVQRLSRQLPTKLKRLAKF</sequence>
<dbReference type="InterPro" id="IPR017880">
    <property type="entry name" value="KilA_N"/>
</dbReference>
<dbReference type="Pfam" id="PF04383">
    <property type="entry name" value="KilA-N"/>
    <property type="match status" value="1"/>
</dbReference>
<proteinExistence type="predicted"/>
<reference evidence="2 3" key="1">
    <citation type="submission" date="2018-06" db="EMBL/GenBank/DDBJ databases">
        <authorList>
            <consortium name="Pathogen Informatics"/>
            <person name="Doyle S."/>
        </authorList>
    </citation>
    <scope>NUCLEOTIDE SEQUENCE [LARGE SCALE GENOMIC DNA]</scope>
    <source>
        <strain evidence="2 3">NCTC10699</strain>
    </source>
</reference>
<dbReference type="EMBL" id="UGSS01000002">
    <property type="protein sequence ID" value="SUB33330.1"/>
    <property type="molecule type" value="Genomic_DNA"/>
</dbReference>
<evidence type="ECO:0000313" key="2">
    <source>
        <dbReference type="EMBL" id="SUB33330.1"/>
    </source>
</evidence>
<protein>
    <submittedName>
        <fullName evidence="2">KilA domain-containing protein</fullName>
    </submittedName>
</protein>
<name>A0A379B5J8_9PAST</name>
<dbReference type="InterPro" id="IPR018004">
    <property type="entry name" value="KilA/APSES_HTH"/>
</dbReference>
<organism evidence="2 3">
    <name type="scientific">[Pasteurella] mairii</name>
    <dbReference type="NCBI Taxonomy" id="757"/>
    <lineage>
        <taxon>Bacteria</taxon>
        <taxon>Pseudomonadati</taxon>
        <taxon>Pseudomonadota</taxon>
        <taxon>Gammaproteobacteria</taxon>
        <taxon>Pasteurellales</taxon>
        <taxon>Pasteurellaceae</taxon>
    </lineage>
</organism>
<dbReference type="PROSITE" id="PS51301">
    <property type="entry name" value="KILA_N"/>
    <property type="match status" value="1"/>
</dbReference>
<dbReference type="Proteomes" id="UP000254280">
    <property type="component" value="Unassembled WGS sequence"/>
</dbReference>
<keyword evidence="3" id="KW-1185">Reference proteome</keyword>